<dbReference type="Pfam" id="PF01850">
    <property type="entry name" value="PIN"/>
    <property type="match status" value="1"/>
</dbReference>
<dbReference type="RefSeq" id="WP_095999070.1">
    <property type="nucleotide sequence ID" value="NZ_NSLI01000004.1"/>
</dbReference>
<dbReference type="Gene3D" id="3.40.50.1010">
    <property type="entry name" value="5'-nuclease"/>
    <property type="match status" value="1"/>
</dbReference>
<protein>
    <submittedName>
        <fullName evidence="2">PIN domain nuclease</fullName>
    </submittedName>
</protein>
<evidence type="ECO:0000313" key="2">
    <source>
        <dbReference type="EMBL" id="PAX07246.1"/>
    </source>
</evidence>
<dbReference type="InterPro" id="IPR002716">
    <property type="entry name" value="PIN_dom"/>
</dbReference>
<accession>A0A2A2SDB4</accession>
<reference evidence="3" key="1">
    <citation type="submission" date="2017-09" db="EMBL/GenBank/DDBJ databases">
        <authorList>
            <person name="Feng G."/>
            <person name="Zhu H."/>
        </authorList>
    </citation>
    <scope>NUCLEOTIDE SEQUENCE [LARGE SCALE GENOMIC DNA]</scope>
    <source>
        <strain evidence="3">1PNM-20</strain>
    </source>
</reference>
<feature type="domain" description="PIN" evidence="1">
    <location>
        <begin position="4"/>
        <end position="121"/>
    </location>
</feature>
<dbReference type="Proteomes" id="UP000218151">
    <property type="component" value="Unassembled WGS sequence"/>
</dbReference>
<name>A0A2A2SDB4_9SPHN</name>
<dbReference type="InterPro" id="IPR052919">
    <property type="entry name" value="TA_system_RNase"/>
</dbReference>
<dbReference type="CDD" id="cd09872">
    <property type="entry name" value="PIN_Sll0205-like"/>
    <property type="match status" value="1"/>
</dbReference>
<organism evidence="2 3">
    <name type="scientific">Sphingomonas lenta</name>
    <dbReference type="NCBI Taxonomy" id="1141887"/>
    <lineage>
        <taxon>Bacteria</taxon>
        <taxon>Pseudomonadati</taxon>
        <taxon>Pseudomonadota</taxon>
        <taxon>Alphaproteobacteria</taxon>
        <taxon>Sphingomonadales</taxon>
        <taxon>Sphingomonadaceae</taxon>
        <taxon>Sphingomonas</taxon>
    </lineage>
</organism>
<gene>
    <name evidence="2" type="ORF">CKY28_14560</name>
</gene>
<comment type="caution">
    <text evidence="2">The sequence shown here is derived from an EMBL/GenBank/DDBJ whole genome shotgun (WGS) entry which is preliminary data.</text>
</comment>
<dbReference type="InterPro" id="IPR029060">
    <property type="entry name" value="PIN-like_dom_sf"/>
</dbReference>
<dbReference type="OrthoDB" id="9798990at2"/>
<evidence type="ECO:0000259" key="1">
    <source>
        <dbReference type="Pfam" id="PF01850"/>
    </source>
</evidence>
<dbReference type="EMBL" id="NSLI01000004">
    <property type="protein sequence ID" value="PAX07246.1"/>
    <property type="molecule type" value="Genomic_DNA"/>
</dbReference>
<evidence type="ECO:0000313" key="3">
    <source>
        <dbReference type="Proteomes" id="UP000218151"/>
    </source>
</evidence>
<dbReference type="InterPro" id="IPR041705">
    <property type="entry name" value="PIN_Sll0205"/>
</dbReference>
<dbReference type="PANTHER" id="PTHR36173">
    <property type="entry name" value="RIBONUCLEASE VAPC16-RELATED"/>
    <property type="match status" value="1"/>
</dbReference>
<sequence length="128" mass="14591">MKLLLDTHALLWWLLDDPRLTRRARAEIAAPMNDVFVSSISAMELATKFRIGKLPEAAMISGRFVERIALERFQPLPIALAHADAAGLLAIPHRDPFDRFLIAQAIVDDMELVSNEERFDAWGVRRLW</sequence>
<keyword evidence="3" id="KW-1185">Reference proteome</keyword>
<proteinExistence type="predicted"/>
<dbReference type="SUPFAM" id="SSF88723">
    <property type="entry name" value="PIN domain-like"/>
    <property type="match status" value="1"/>
</dbReference>
<dbReference type="PANTHER" id="PTHR36173:SF2">
    <property type="entry name" value="RIBONUCLEASE VAPC16"/>
    <property type="match status" value="1"/>
</dbReference>
<dbReference type="AlphaFoldDB" id="A0A2A2SDB4"/>